<dbReference type="PANTHER" id="PTHR23114">
    <property type="entry name" value="M7GPPPN-MRNA HYDROLASE"/>
    <property type="match status" value="1"/>
</dbReference>
<feature type="compositionally biased region" description="Polar residues" evidence="9">
    <location>
        <begin position="271"/>
        <end position="282"/>
    </location>
</feature>
<dbReference type="SUPFAM" id="SSF140586">
    <property type="entry name" value="Dcp2 domain-like"/>
    <property type="match status" value="1"/>
</dbReference>
<comment type="subcellular location">
    <subcellularLocation>
        <location evidence="2">Cytoplasm</location>
    </subcellularLocation>
</comment>
<protein>
    <recommendedName>
        <fullName evidence="10">Nudix hydrolase domain-containing protein</fullName>
    </recommendedName>
</protein>
<feature type="compositionally biased region" description="Polar residues" evidence="9">
    <location>
        <begin position="614"/>
        <end position="637"/>
    </location>
</feature>
<comment type="cofactor">
    <cofactor evidence="1">
        <name>Mn(2+)</name>
        <dbReference type="ChEBI" id="CHEBI:29035"/>
    </cofactor>
</comment>
<dbReference type="PANTHER" id="PTHR23114:SF17">
    <property type="entry name" value="M7GPPPN-MRNA HYDROLASE"/>
    <property type="match status" value="1"/>
</dbReference>
<dbReference type="InterPro" id="IPR044099">
    <property type="entry name" value="Dcp2_NUDIX"/>
</dbReference>
<evidence type="ECO:0000256" key="5">
    <source>
        <dbReference type="ARBA" id="ARBA00022723"/>
    </source>
</evidence>
<accession>A0ABQ8FLS2</accession>
<feature type="compositionally biased region" description="Polar residues" evidence="9">
    <location>
        <begin position="304"/>
        <end position="323"/>
    </location>
</feature>
<dbReference type="InterPro" id="IPR007722">
    <property type="entry name" value="DCP2_BoxA"/>
</dbReference>
<keyword evidence="7" id="KW-0694">RNA-binding</keyword>
<evidence type="ECO:0000256" key="7">
    <source>
        <dbReference type="ARBA" id="ARBA00022884"/>
    </source>
</evidence>
<dbReference type="Gene3D" id="1.10.10.1050">
    <property type="entry name" value="Dcp2, box A domain"/>
    <property type="match status" value="1"/>
</dbReference>
<dbReference type="Pfam" id="PF05026">
    <property type="entry name" value="DCP2"/>
    <property type="match status" value="1"/>
</dbReference>
<dbReference type="PROSITE" id="PS00893">
    <property type="entry name" value="NUDIX_BOX"/>
    <property type="match status" value="1"/>
</dbReference>
<dbReference type="PROSITE" id="PS51462">
    <property type="entry name" value="NUDIX"/>
    <property type="match status" value="1"/>
</dbReference>
<evidence type="ECO:0000259" key="10">
    <source>
        <dbReference type="PROSITE" id="PS51462"/>
    </source>
</evidence>
<evidence type="ECO:0000256" key="1">
    <source>
        <dbReference type="ARBA" id="ARBA00001936"/>
    </source>
</evidence>
<feature type="region of interest" description="Disordered" evidence="9">
    <location>
        <begin position="532"/>
        <end position="637"/>
    </location>
</feature>
<feature type="domain" description="Nudix hydrolase" evidence="10">
    <location>
        <begin position="94"/>
        <end position="225"/>
    </location>
</feature>
<feature type="region of interest" description="Disordered" evidence="9">
    <location>
        <begin position="720"/>
        <end position="739"/>
    </location>
</feature>
<evidence type="ECO:0000256" key="6">
    <source>
        <dbReference type="ARBA" id="ARBA00022801"/>
    </source>
</evidence>
<evidence type="ECO:0000256" key="8">
    <source>
        <dbReference type="ARBA" id="ARBA00023211"/>
    </source>
</evidence>
<dbReference type="SMART" id="SM01125">
    <property type="entry name" value="DCP2"/>
    <property type="match status" value="1"/>
</dbReference>
<evidence type="ECO:0000256" key="4">
    <source>
        <dbReference type="ARBA" id="ARBA00022490"/>
    </source>
</evidence>
<keyword evidence="6" id="KW-0378">Hydrolase</keyword>
<dbReference type="EMBL" id="JAFCIX010000035">
    <property type="protein sequence ID" value="KAH6600473.1"/>
    <property type="molecule type" value="Genomic_DNA"/>
</dbReference>
<comment type="caution">
    <text evidence="11">The sequence shown here is derived from an EMBL/GenBank/DDBJ whole genome shotgun (WGS) entry which is preliminary data.</text>
</comment>
<dbReference type="Gene3D" id="3.90.79.10">
    <property type="entry name" value="Nucleoside Triphosphate Pyrophosphohydrolase"/>
    <property type="match status" value="1"/>
</dbReference>
<reference evidence="11 12" key="1">
    <citation type="submission" date="2021-02" db="EMBL/GenBank/DDBJ databases">
        <title>Variation within the Batrachochytrium salamandrivorans European outbreak.</title>
        <authorList>
            <person name="Kelly M."/>
            <person name="Pasmans F."/>
            <person name="Shea T.P."/>
            <person name="Munoz J.F."/>
            <person name="Carranza S."/>
            <person name="Cuomo C.A."/>
            <person name="Martel A."/>
        </authorList>
    </citation>
    <scope>NUCLEOTIDE SEQUENCE [LARGE SCALE GENOMIC DNA]</scope>
    <source>
        <strain evidence="11 12">AMFP18/2</strain>
    </source>
</reference>
<gene>
    <name evidence="11" type="ORF">BASA50_002295</name>
</gene>
<evidence type="ECO:0000313" key="11">
    <source>
        <dbReference type="EMBL" id="KAH6600473.1"/>
    </source>
</evidence>
<keyword evidence="8" id="KW-0464">Manganese</keyword>
<evidence type="ECO:0000256" key="3">
    <source>
        <dbReference type="ARBA" id="ARBA00005279"/>
    </source>
</evidence>
<comment type="similarity">
    <text evidence="3">Belongs to the Nudix hydrolase family. DCP2 subfamily.</text>
</comment>
<sequence length="1229" mass="135613">MSFESLSLEEVLDDLTSRFIVNVPDEELESIQRVCFQMEQAHWFYEDFVREENPLLPSVSLKHFSLMLFRHCPLLQHWADDHDHAFARFMEYKTRVPVCGAIILNHNLTKILLVRGWKSSSSWGFPKGKINKDEPEIACAVREVYEEIGFDTSPYIRQNEYVERTMTEQRIRLYIIAGIPESTQFATKTRKEIGDIRWFDLELLPGYNVSDPESENRASETPKKNGNVKKAKFFLVTSFASALRRWVRRFKKAKRIGKERSRAHLKVVQGYDSQSDSENEGMSASDVGSRRQTQNSRKHIGTGSHLSTPAIPSSSNGGAFLNNTEFNNNSMPFQSAPVNGGDYSSQYVISHSDVTFMETALKKMMGMGLSTTISPVPAESYTLLNSPMPAYESDSNAVYYHNIRQDGYHPASHISPYDQQQQAESLKNYDSHMINYEHPSSMPPPPHHMPDYPIHQNSYVPDKAYAYQTPQESTHTGSAHMGHAQHMQKADDMVSEHTLSNFTQDTGFNQNIYPDTSDPNDSRRLLLQILQTPMSGPQKPRELYKEPVDPSANGNHSEAILVAPTSSSPLTFKKTRQPSLATDSPEPSLLPNPSPRMLQHQDGSKKIHSKKSKATPTKNGKHYSNNSGKVVTDDSTLSSEASHTINAATTTQDMGSASLLRILQGVPEPAPISDIRHNKQQHLEAGDHHAPSNSHFQKLGNTTTDKSILMDALLKGPSGAPLQHDAFESSGPRDNSSDLLSLLLGKPSASLTTPTVPSFEKRNSINSPRVAQDYSLTAQKPLSASISNTATPIVTQESNSGADLLAVLLGTASISAHEKSTPFPSTLVPASSIMDAAPAKVADPKNAKSQEKSDLLSLLIGSEPAPHQSSSKAHHYPYESRTDRNQFDSAQSANGHASDLSRQQSTLHERASNNLIDCLGSYPQTYSNPTFSNEKNDLISFLRMPNLPTTISHAHTFGLSNQHEAGSTLLSDDRLMRHSMEASHAGPSKALQAPLDPTTRVHSEFTDHVLSHTAPPHSVQDDRNVFPFNMQTPSAEMASNLSFQHLHARDSSLQVDDRVIAHLPNQPRPSSRQSLSSFQIGDAARQTSLMDALMGIPGPPSANAAFQASQIAQSLSSMSQSGVGTSTLNMNGSFRQPLRADHRNINPAFVDSAAPTPMISNSHELHHHMMHSQAPQQTGNGYDHRMNMHNMSLSREDPISLRKNADIDPSADPRAALLIQLLKGNANAL</sequence>
<evidence type="ECO:0000256" key="9">
    <source>
        <dbReference type="SAM" id="MobiDB-lite"/>
    </source>
</evidence>
<name>A0ABQ8FLS2_9FUNG</name>
<organism evidence="11 12">
    <name type="scientific">Batrachochytrium salamandrivorans</name>
    <dbReference type="NCBI Taxonomy" id="1357716"/>
    <lineage>
        <taxon>Eukaryota</taxon>
        <taxon>Fungi</taxon>
        <taxon>Fungi incertae sedis</taxon>
        <taxon>Chytridiomycota</taxon>
        <taxon>Chytridiomycota incertae sedis</taxon>
        <taxon>Chytridiomycetes</taxon>
        <taxon>Rhizophydiales</taxon>
        <taxon>Rhizophydiales incertae sedis</taxon>
        <taxon>Batrachochytrium</taxon>
    </lineage>
</organism>
<proteinExistence type="inferred from homology"/>
<dbReference type="SUPFAM" id="SSF55811">
    <property type="entry name" value="Nudix"/>
    <property type="match status" value="1"/>
</dbReference>
<dbReference type="InterPro" id="IPR015797">
    <property type="entry name" value="NUDIX_hydrolase-like_dom_sf"/>
</dbReference>
<keyword evidence="5" id="KW-0479">Metal-binding</keyword>
<dbReference type="InterPro" id="IPR036189">
    <property type="entry name" value="DCP2_BoxA_sf"/>
</dbReference>
<keyword evidence="12" id="KW-1185">Reference proteome</keyword>
<keyword evidence="4" id="KW-0963">Cytoplasm</keyword>
<dbReference type="InterPro" id="IPR000086">
    <property type="entry name" value="NUDIX_hydrolase_dom"/>
</dbReference>
<feature type="compositionally biased region" description="Basic and acidic residues" evidence="9">
    <location>
        <begin position="539"/>
        <end position="548"/>
    </location>
</feature>
<feature type="region of interest" description="Disordered" evidence="9">
    <location>
        <begin position="267"/>
        <end position="323"/>
    </location>
</feature>
<evidence type="ECO:0000313" key="12">
    <source>
        <dbReference type="Proteomes" id="UP001648503"/>
    </source>
</evidence>
<evidence type="ECO:0000256" key="2">
    <source>
        <dbReference type="ARBA" id="ARBA00004496"/>
    </source>
</evidence>
<dbReference type="Pfam" id="PF00293">
    <property type="entry name" value="NUDIX"/>
    <property type="match status" value="1"/>
</dbReference>
<dbReference type="CDD" id="cd03672">
    <property type="entry name" value="NUDIX_Dcp2p_Nudt20"/>
    <property type="match status" value="1"/>
</dbReference>
<dbReference type="Proteomes" id="UP001648503">
    <property type="component" value="Unassembled WGS sequence"/>
</dbReference>
<dbReference type="InterPro" id="IPR020084">
    <property type="entry name" value="NUDIX_hydrolase_CS"/>
</dbReference>